<dbReference type="Proteomes" id="UP000015530">
    <property type="component" value="Unassembled WGS sequence"/>
</dbReference>
<protein>
    <submittedName>
        <fullName evidence="1">Uncharacterized protein</fullName>
    </submittedName>
</protein>
<comment type="caution">
    <text evidence="1">The sequence shown here is derived from an EMBL/GenBank/DDBJ whole genome shotgun (WGS) entry which is preliminary data.</text>
</comment>
<evidence type="ECO:0000313" key="2">
    <source>
        <dbReference type="Proteomes" id="UP000015530"/>
    </source>
</evidence>
<dbReference type="AlphaFoldDB" id="T0KIA3"/>
<dbReference type="HOGENOM" id="CLU_3032229_0_0_1"/>
<reference evidence="2" key="1">
    <citation type="journal article" date="2013" name="Mol. Plant Microbe Interact.">
        <title>Global aspects of pacC regulation of pathogenicity genes in Colletotrichum gloeosporioides as revealed by transcriptome analysis.</title>
        <authorList>
            <person name="Alkan N."/>
            <person name="Meng X."/>
            <person name="Friedlander G."/>
            <person name="Reuveni E."/>
            <person name="Sukno S."/>
            <person name="Sherman A."/>
            <person name="Thon M."/>
            <person name="Fluhr R."/>
            <person name="Prusky D."/>
        </authorList>
    </citation>
    <scope>NUCLEOTIDE SEQUENCE [LARGE SCALE GENOMIC DNA]</scope>
    <source>
        <strain evidence="2">Cg-14</strain>
    </source>
</reference>
<dbReference type="EMBL" id="AMYD01001012">
    <property type="protein sequence ID" value="EQB55062.1"/>
    <property type="molecule type" value="Genomic_DNA"/>
</dbReference>
<name>T0KIA3_COLGC</name>
<evidence type="ECO:0000313" key="1">
    <source>
        <dbReference type="EMBL" id="EQB55062.1"/>
    </source>
</evidence>
<accession>T0KIA3</accession>
<organism evidence="1 2">
    <name type="scientific">Colletotrichum gloeosporioides (strain Cg-14)</name>
    <name type="common">Anthracnose fungus</name>
    <name type="synonym">Glomerella cingulata</name>
    <dbReference type="NCBI Taxonomy" id="1237896"/>
    <lineage>
        <taxon>Eukaryota</taxon>
        <taxon>Fungi</taxon>
        <taxon>Dikarya</taxon>
        <taxon>Ascomycota</taxon>
        <taxon>Pezizomycotina</taxon>
        <taxon>Sordariomycetes</taxon>
        <taxon>Hypocreomycetidae</taxon>
        <taxon>Glomerellales</taxon>
        <taxon>Glomerellaceae</taxon>
        <taxon>Colletotrichum</taxon>
        <taxon>Colletotrichum gloeosporioides species complex</taxon>
    </lineage>
</organism>
<gene>
    <name evidence="1" type="ORF">CGLO_05042</name>
</gene>
<sequence>MLEVAFTCNAEFEADEQEATGRIAAAEAEKEQRRLSGPNLRTGPTVSFAVDSCYC</sequence>
<proteinExistence type="predicted"/>